<proteinExistence type="predicted"/>
<accession>A0A9D1MJA7</accession>
<gene>
    <name evidence="5" type="ORF">IAB69_02630</name>
</gene>
<dbReference type="Pfam" id="PF13828">
    <property type="entry name" value="DUF4190"/>
    <property type="match status" value="1"/>
</dbReference>
<evidence type="ECO:0000313" key="5">
    <source>
        <dbReference type="EMBL" id="HIU61525.1"/>
    </source>
</evidence>
<organism evidence="5 6">
    <name type="scientific">Candidatus Coproplasma excrementigallinarum</name>
    <dbReference type="NCBI Taxonomy" id="2840747"/>
    <lineage>
        <taxon>Bacteria</taxon>
        <taxon>Bacillati</taxon>
        <taxon>Bacillota</taxon>
        <taxon>Clostridia</taxon>
        <taxon>Eubacteriales</taxon>
        <taxon>Candidatus Coproplasma</taxon>
    </lineage>
</organism>
<evidence type="ECO:0000256" key="1">
    <source>
        <dbReference type="SAM" id="MobiDB-lite"/>
    </source>
</evidence>
<feature type="compositionally biased region" description="Low complexity" evidence="1">
    <location>
        <begin position="31"/>
        <end position="52"/>
    </location>
</feature>
<feature type="transmembrane region" description="Helical" evidence="2">
    <location>
        <begin position="61"/>
        <end position="84"/>
    </location>
</feature>
<keyword evidence="2" id="KW-1133">Transmembrane helix</keyword>
<keyword evidence="2" id="KW-0812">Transmembrane</keyword>
<dbReference type="Proteomes" id="UP000824110">
    <property type="component" value="Unassembled WGS sequence"/>
</dbReference>
<name>A0A9D1MJA7_9FIRM</name>
<evidence type="ECO:0000256" key="2">
    <source>
        <dbReference type="SAM" id="Phobius"/>
    </source>
</evidence>
<comment type="caution">
    <text evidence="5">The sequence shown here is derived from an EMBL/GenBank/DDBJ whole genome shotgun (WGS) entry which is preliminary data.</text>
</comment>
<dbReference type="InterPro" id="IPR025241">
    <property type="entry name" value="DUF4190"/>
</dbReference>
<dbReference type="Pfam" id="PF13240">
    <property type="entry name" value="Zn_Ribbon_1"/>
    <property type="match status" value="1"/>
</dbReference>
<evidence type="ECO:0000259" key="4">
    <source>
        <dbReference type="Pfam" id="PF13828"/>
    </source>
</evidence>
<evidence type="ECO:0000313" key="6">
    <source>
        <dbReference type="Proteomes" id="UP000824110"/>
    </source>
</evidence>
<evidence type="ECO:0000259" key="3">
    <source>
        <dbReference type="Pfam" id="PF13240"/>
    </source>
</evidence>
<dbReference type="AlphaFoldDB" id="A0A9D1MJA7"/>
<feature type="domain" description="DUF4190" evidence="4">
    <location>
        <begin position="62"/>
        <end position="112"/>
    </location>
</feature>
<keyword evidence="2" id="KW-0472">Membrane</keyword>
<protein>
    <submittedName>
        <fullName evidence="5">Zinc-ribbon domain-containing protein</fullName>
    </submittedName>
</protein>
<sequence length="127" mass="13944">MFCKNCGKQIDDNSVVCPYCGAETKSQATAQQPQYQQPQYQQPQYQQPYQQQYSEKRSNSYAIAGFVLAFFFALLGLIFSIIGLRKVDECGGSGKGLAIAGIVLSILSMIGAFIIMITSYGTLLAMM</sequence>
<dbReference type="InterPro" id="IPR026870">
    <property type="entry name" value="Zinc_ribbon_dom"/>
</dbReference>
<feature type="domain" description="Zinc-ribbon" evidence="3">
    <location>
        <begin position="2"/>
        <end position="23"/>
    </location>
</feature>
<dbReference type="EMBL" id="DVNE01000024">
    <property type="protein sequence ID" value="HIU61525.1"/>
    <property type="molecule type" value="Genomic_DNA"/>
</dbReference>
<reference evidence="5" key="2">
    <citation type="journal article" date="2021" name="PeerJ">
        <title>Extensive microbial diversity within the chicken gut microbiome revealed by metagenomics and culture.</title>
        <authorList>
            <person name="Gilroy R."/>
            <person name="Ravi A."/>
            <person name="Getino M."/>
            <person name="Pursley I."/>
            <person name="Horton D.L."/>
            <person name="Alikhan N.F."/>
            <person name="Baker D."/>
            <person name="Gharbi K."/>
            <person name="Hall N."/>
            <person name="Watson M."/>
            <person name="Adriaenssens E.M."/>
            <person name="Foster-Nyarko E."/>
            <person name="Jarju S."/>
            <person name="Secka A."/>
            <person name="Antonio M."/>
            <person name="Oren A."/>
            <person name="Chaudhuri R.R."/>
            <person name="La Ragione R."/>
            <person name="Hildebrand F."/>
            <person name="Pallen M.J."/>
        </authorList>
    </citation>
    <scope>NUCLEOTIDE SEQUENCE</scope>
    <source>
        <strain evidence="5">CHK195-12923</strain>
    </source>
</reference>
<feature type="region of interest" description="Disordered" evidence="1">
    <location>
        <begin position="26"/>
        <end position="52"/>
    </location>
</feature>
<feature type="transmembrane region" description="Helical" evidence="2">
    <location>
        <begin position="96"/>
        <end position="117"/>
    </location>
</feature>
<reference evidence="5" key="1">
    <citation type="submission" date="2020-10" db="EMBL/GenBank/DDBJ databases">
        <authorList>
            <person name="Gilroy R."/>
        </authorList>
    </citation>
    <scope>NUCLEOTIDE SEQUENCE</scope>
    <source>
        <strain evidence="5">CHK195-12923</strain>
    </source>
</reference>